<dbReference type="EMBL" id="SNRY01000131">
    <property type="protein sequence ID" value="KAA6346425.1"/>
    <property type="molecule type" value="Genomic_DNA"/>
</dbReference>
<protein>
    <recommendedName>
        <fullName evidence="2">DUF935 family protein</fullName>
    </recommendedName>
</protein>
<reference evidence="1" key="1">
    <citation type="submission" date="2019-03" db="EMBL/GenBank/DDBJ databases">
        <title>Single cell metagenomics reveals metabolic interactions within the superorganism composed of flagellate Streblomastix strix and complex community of Bacteroidetes bacteria on its surface.</title>
        <authorList>
            <person name="Treitli S.C."/>
            <person name="Kolisko M."/>
            <person name="Husnik F."/>
            <person name="Keeling P."/>
            <person name="Hampl V."/>
        </authorList>
    </citation>
    <scope>NUCLEOTIDE SEQUENCE</scope>
    <source>
        <strain evidence="1">STM</strain>
    </source>
</reference>
<organism evidence="1">
    <name type="scientific">termite gut metagenome</name>
    <dbReference type="NCBI Taxonomy" id="433724"/>
    <lineage>
        <taxon>unclassified sequences</taxon>
        <taxon>metagenomes</taxon>
        <taxon>organismal metagenomes</taxon>
    </lineage>
</organism>
<proteinExistence type="predicted"/>
<sequence>MHNDRSAGYTNNDLLIGGYNLAREADKVKLKSMIVELVAQTQALTTKDIKKWRNAWQAALNVENPRRGQLYDIYTDTEIDLHLTGCIGQRKGFVRKKSFMLMSKDGKENEEATELFESKWFKNFVSYALDSRYWGHSLIQLGDVITLDGKMTYSDALLVPRKHVVPEYGVIITEQGDEWKKGYDYRNGPLSMWCIEAGEPSSLGLFLRVATQTIPKKNMLAFWDMFGEMFGMPIRIGKTITRDPKERTKIEKMLAGMGAAAWGLFPEGTEIEIKETTRGDAFQVYDKRIERANNEISKGILNQTMTIENGSSLSQSQVHLEVFNNVIDGDADFIRDLVNDSLLPRMIAHGFPLKGLRFNWDESLDYTPDEQVNYETMIADHWEVDPEYFVKKYKIPIIGEKKTQLVKPSYFFD</sequence>
<evidence type="ECO:0000313" key="1">
    <source>
        <dbReference type="EMBL" id="KAA6346425.1"/>
    </source>
</evidence>
<comment type="caution">
    <text evidence="1">The sequence shown here is derived from an EMBL/GenBank/DDBJ whole genome shotgun (WGS) entry which is preliminary data.</text>
</comment>
<gene>
    <name evidence="1" type="ORF">EZS27_006075</name>
</gene>
<dbReference type="Pfam" id="PF06074">
    <property type="entry name" value="Portal_Mu"/>
    <property type="match status" value="1"/>
</dbReference>
<evidence type="ECO:0008006" key="2">
    <source>
        <dbReference type="Google" id="ProtNLM"/>
    </source>
</evidence>
<accession>A0A5J4SML5</accession>
<dbReference type="InterPro" id="IPR009279">
    <property type="entry name" value="Portal_Mu"/>
</dbReference>
<dbReference type="AlphaFoldDB" id="A0A5J4SML5"/>
<name>A0A5J4SML5_9ZZZZ</name>